<feature type="region of interest" description="Disordered" evidence="7">
    <location>
        <begin position="406"/>
        <end position="534"/>
    </location>
</feature>
<evidence type="ECO:0000256" key="8">
    <source>
        <dbReference type="SAM" id="Phobius"/>
    </source>
</evidence>
<keyword evidence="5 8" id="KW-1133">Transmembrane helix</keyword>
<dbReference type="Proteomes" id="UP000664169">
    <property type="component" value="Unassembled WGS sequence"/>
</dbReference>
<feature type="compositionally biased region" description="Polar residues" evidence="7">
    <location>
        <begin position="406"/>
        <end position="415"/>
    </location>
</feature>
<dbReference type="GO" id="GO:0005227">
    <property type="term" value="F:calcium-activated cation channel activity"/>
    <property type="evidence" value="ECO:0007669"/>
    <property type="project" value="InterPro"/>
</dbReference>
<feature type="transmembrane region" description="Helical" evidence="8">
    <location>
        <begin position="779"/>
        <end position="799"/>
    </location>
</feature>
<evidence type="ECO:0000256" key="3">
    <source>
        <dbReference type="ARBA" id="ARBA00022448"/>
    </source>
</evidence>
<dbReference type="EMBL" id="CAJPDQ010000005">
    <property type="protein sequence ID" value="CAF9909490.1"/>
    <property type="molecule type" value="Genomic_DNA"/>
</dbReference>
<feature type="domain" description="CSC1/OSCA1-like N-terminal transmembrane" evidence="11">
    <location>
        <begin position="35"/>
        <end position="199"/>
    </location>
</feature>
<evidence type="ECO:0000313" key="13">
    <source>
        <dbReference type="EMBL" id="CAF9909490.1"/>
    </source>
</evidence>
<evidence type="ECO:0000256" key="2">
    <source>
        <dbReference type="ARBA" id="ARBA00007779"/>
    </source>
</evidence>
<evidence type="ECO:0000256" key="4">
    <source>
        <dbReference type="ARBA" id="ARBA00022692"/>
    </source>
</evidence>
<feature type="compositionally biased region" description="Basic and acidic residues" evidence="7">
    <location>
        <begin position="296"/>
        <end position="321"/>
    </location>
</feature>
<evidence type="ECO:0000256" key="1">
    <source>
        <dbReference type="ARBA" id="ARBA00004141"/>
    </source>
</evidence>
<feature type="compositionally biased region" description="Polar residues" evidence="7">
    <location>
        <begin position="422"/>
        <end position="432"/>
    </location>
</feature>
<feature type="transmembrane region" description="Helical" evidence="8">
    <location>
        <begin position="904"/>
        <end position="922"/>
    </location>
</feature>
<feature type="transmembrane region" description="Helical" evidence="8">
    <location>
        <begin position="737"/>
        <end position="758"/>
    </location>
</feature>
<dbReference type="InterPro" id="IPR003864">
    <property type="entry name" value="CSC1/OSCA1-like_7TM"/>
</dbReference>
<organism evidence="13 14">
    <name type="scientific">Gomphillus americanus</name>
    <dbReference type="NCBI Taxonomy" id="1940652"/>
    <lineage>
        <taxon>Eukaryota</taxon>
        <taxon>Fungi</taxon>
        <taxon>Dikarya</taxon>
        <taxon>Ascomycota</taxon>
        <taxon>Pezizomycotina</taxon>
        <taxon>Lecanoromycetes</taxon>
        <taxon>OSLEUM clade</taxon>
        <taxon>Ostropomycetidae</taxon>
        <taxon>Ostropales</taxon>
        <taxon>Graphidaceae</taxon>
        <taxon>Gomphilloideae</taxon>
        <taxon>Gomphillus</taxon>
    </lineage>
</organism>
<name>A0A8H3I6S1_9LECA</name>
<feature type="transmembrane region" description="Helical" evidence="8">
    <location>
        <begin position="879"/>
        <end position="898"/>
    </location>
</feature>
<feature type="region of interest" description="Disordered" evidence="7">
    <location>
        <begin position="288"/>
        <end position="362"/>
    </location>
</feature>
<dbReference type="InterPro" id="IPR027815">
    <property type="entry name" value="CSC1/OSCA1-like_cyt"/>
</dbReference>
<evidence type="ECO:0000259" key="10">
    <source>
        <dbReference type="Pfam" id="PF12621"/>
    </source>
</evidence>
<dbReference type="PANTHER" id="PTHR13018:SF20">
    <property type="entry name" value="SPORULATION-SPECIFIC PROTEIN 75"/>
    <property type="match status" value="1"/>
</dbReference>
<comment type="subcellular location">
    <subcellularLocation>
        <location evidence="1">Membrane</location>
        <topology evidence="1">Multi-pass membrane protein</topology>
    </subcellularLocation>
</comment>
<comment type="similarity">
    <text evidence="2">Belongs to the CSC1 (TC 1.A.17) family.</text>
</comment>
<evidence type="ECO:0000256" key="6">
    <source>
        <dbReference type="ARBA" id="ARBA00023136"/>
    </source>
</evidence>
<dbReference type="InterPro" id="IPR032880">
    <property type="entry name" value="CSC1/OSCA1-like_N"/>
</dbReference>
<dbReference type="Pfam" id="PF14703">
    <property type="entry name" value="PHM7_cyt"/>
    <property type="match status" value="2"/>
</dbReference>
<dbReference type="InterPro" id="IPR045122">
    <property type="entry name" value="Csc1-like"/>
</dbReference>
<evidence type="ECO:0000313" key="14">
    <source>
        <dbReference type="Proteomes" id="UP000664169"/>
    </source>
</evidence>
<evidence type="ECO:0000259" key="12">
    <source>
        <dbReference type="Pfam" id="PF14703"/>
    </source>
</evidence>
<feature type="domain" description="CSC1/OSCA1-like cytosolic" evidence="12">
    <location>
        <begin position="591"/>
        <end position="675"/>
    </location>
</feature>
<comment type="caution">
    <text evidence="13">The sequence shown here is derived from an EMBL/GenBank/DDBJ whole genome shotgun (WGS) entry which is preliminary data.</text>
</comment>
<reference evidence="13" key="1">
    <citation type="submission" date="2021-03" db="EMBL/GenBank/DDBJ databases">
        <authorList>
            <person name="Tagirdzhanova G."/>
        </authorList>
    </citation>
    <scope>NUCLEOTIDE SEQUENCE</scope>
</reference>
<dbReference type="GO" id="GO:0005886">
    <property type="term" value="C:plasma membrane"/>
    <property type="evidence" value="ECO:0007669"/>
    <property type="project" value="TreeGrafter"/>
</dbReference>
<dbReference type="Pfam" id="PF02714">
    <property type="entry name" value="RSN1_7TM"/>
    <property type="match status" value="1"/>
</dbReference>
<dbReference type="Pfam" id="PF12621">
    <property type="entry name" value="PHM7_ext"/>
    <property type="match status" value="1"/>
</dbReference>
<evidence type="ECO:0000259" key="11">
    <source>
        <dbReference type="Pfam" id="PF13967"/>
    </source>
</evidence>
<feature type="transmembrane region" description="Helical" evidence="8">
    <location>
        <begin position="943"/>
        <end position="963"/>
    </location>
</feature>
<feature type="transmembrane region" description="Helical" evidence="8">
    <location>
        <begin position="684"/>
        <end position="707"/>
    </location>
</feature>
<feature type="domain" description="CSC1/OSCA1-like cytosolic" evidence="12">
    <location>
        <begin position="223"/>
        <end position="295"/>
    </location>
</feature>
<keyword evidence="14" id="KW-1185">Reference proteome</keyword>
<feature type="domain" description="10TM putative phosphate transporter extracellular tail" evidence="10">
    <location>
        <begin position="1174"/>
        <end position="1244"/>
    </location>
</feature>
<dbReference type="InterPro" id="IPR022257">
    <property type="entry name" value="PHM7_ext"/>
</dbReference>
<dbReference type="Pfam" id="PF13967">
    <property type="entry name" value="RSN1_TM"/>
    <property type="match status" value="1"/>
</dbReference>
<evidence type="ECO:0008006" key="15">
    <source>
        <dbReference type="Google" id="ProtNLM"/>
    </source>
</evidence>
<feature type="transmembrane region" description="Helical" evidence="8">
    <location>
        <begin position="32"/>
        <end position="56"/>
    </location>
</feature>
<evidence type="ECO:0000259" key="9">
    <source>
        <dbReference type="Pfam" id="PF02714"/>
    </source>
</evidence>
<dbReference type="AlphaFoldDB" id="A0A8H3I6S1"/>
<feature type="transmembrane region" description="Helical" evidence="8">
    <location>
        <begin position="834"/>
        <end position="858"/>
    </location>
</feature>
<sequence length="1253" mass="141511">MSSNSTGDSGLLPNINNSTFSQQINARSDGNVIGFFSSLIGGVAVAFVELLVFLLLKEVLPRIYHPRSFLVPERERVAAPLKGPWRWITAVFHTSNSEFIEKCGLDAYFFLRYLRMLLKIFVPLTLLLAPVLMCLNAVGGKGDDFASGALANNAAWTNVTGINQLAWGNVRPTDANRYWGHCICAIIVVVYCCYVFFDELKGYVRLRQAYLTSPQHRLRASATTVLVSAIPRKWCTVEALDGLYDVFPGGVRNIWINRNYDELNEKVQRRRNIAQWLEDAQTNLIKNAKKAQMKQAAKEAKEAGQRQSKADKKREQKDQDQKAAAMAEASGGKSTNDPHQVHQTVSEEVYEPSSRSDSPHRTNVLAAIPIPGVGRGLEVVESGITNVGKTLLGGFRTVGRGVENTITTNQGFQTTSEEDLNSQRQDNRSPISSHDGAPTSSRDMEDPDTDTHLVSTNQHTPHEHDHSRPTSREKDEHALSRPRTAGSDHIVNTVPLHGKSKWAPWRNDRNKIAVPAPLPHGYNQNPDPGAGTREPPKQFWELWRKPVPPEEYPVAYNVDYDTNDDEALWKRYLKPEERDTMRLPIGGIDALGWIPFVGKKVDTIDYCRKELARLNLEIEEDQKDPHKYPLMNSAFIQFNHQVAAHMACQSVSHHTPMQMAPRAVEIAPNDVIWSNMSVKWWERWVRTVLIIIVVFWLIIGWAFPVAFTGVLSNLDALSQSTSWLNWIGKIPTAVRSIIQGILPATLLAILLILLPIVLRILTRIQGVPTGTAVELSVQWYYFTFLFVQVFLIVTLSAAIPRILAGLNSNITIEFIPTILATNLPTAANYFFNYIFLQACSVSAGVLAQLGALFGWFVLASIFDNTARQKWARQVNLPQVQWGTFYPVYTNFACIGLIYCTVAPLMLLFLLLTFSFFWFVYRYQTLYITRFTQDTGGLLFPRAINQLFVGLYVMELCLFGLFLLVQDVDPFTGRPQGTPCQGQAILIFLVFIFTIIYQILLNHSFGPLLQYLPITLEDDAVIQDEEFVRAQDKRLRLGEDEDENLEDALEARERRSQEEDHIAEAADKQDIEKRFSRRLHRADLNPLSYVPDAMSKVVRGGWANRNNQAKSAGNWAEEDRKKRAVDVNAGVERLMRQHRLKIAARKDKEAGSDDTAGIADALFAGINDEIEDLTAEERDILIQRAFQHEALRARRPVIWIPRDDLGVSDDEIARTKKFSDHIWISNEHTGLDGKARVVYRKSPPDFSQLDLIQL</sequence>
<dbReference type="PANTHER" id="PTHR13018">
    <property type="entry name" value="PROBABLE MEMBRANE PROTEIN DUF221-RELATED"/>
    <property type="match status" value="1"/>
</dbReference>
<evidence type="ECO:0000256" key="7">
    <source>
        <dbReference type="SAM" id="MobiDB-lite"/>
    </source>
</evidence>
<keyword evidence="4 8" id="KW-0812">Transmembrane</keyword>
<protein>
    <recommendedName>
        <fullName evidence="15">DUF221-domain-containing protein</fullName>
    </recommendedName>
</protein>
<proteinExistence type="inferred from homology"/>
<keyword evidence="3" id="KW-0813">Transport</keyword>
<dbReference type="OrthoDB" id="1076608at2759"/>
<feature type="transmembrane region" description="Helical" evidence="8">
    <location>
        <begin position="983"/>
        <end position="1000"/>
    </location>
</feature>
<feature type="compositionally biased region" description="Basic and acidic residues" evidence="7">
    <location>
        <begin position="460"/>
        <end position="479"/>
    </location>
</feature>
<feature type="transmembrane region" description="Helical" evidence="8">
    <location>
        <begin position="178"/>
        <end position="197"/>
    </location>
</feature>
<feature type="domain" description="CSC1/OSCA1-like 7TM region" evidence="9">
    <location>
        <begin position="686"/>
        <end position="961"/>
    </location>
</feature>
<gene>
    <name evidence="13" type="ORF">GOMPHAMPRED_006777</name>
</gene>
<feature type="compositionally biased region" description="Polar residues" evidence="7">
    <location>
        <begin position="332"/>
        <end position="346"/>
    </location>
</feature>
<accession>A0A8H3I6S1</accession>
<feature type="transmembrane region" description="Helical" evidence="8">
    <location>
        <begin position="117"/>
        <end position="138"/>
    </location>
</feature>
<evidence type="ECO:0000256" key="5">
    <source>
        <dbReference type="ARBA" id="ARBA00022989"/>
    </source>
</evidence>
<keyword evidence="6 8" id="KW-0472">Membrane</keyword>